<keyword evidence="7" id="KW-0677">Repeat</keyword>
<evidence type="ECO:0000256" key="1">
    <source>
        <dbReference type="ARBA" id="ARBA00004651"/>
    </source>
</evidence>
<keyword evidence="4" id="KW-1003">Cell membrane</keyword>
<dbReference type="GO" id="GO:0005886">
    <property type="term" value="C:plasma membrane"/>
    <property type="evidence" value="ECO:0007669"/>
    <property type="project" value="UniProtKB-SubCell"/>
</dbReference>
<dbReference type="NCBIfam" id="NF003838">
    <property type="entry name" value="PRK05420.1"/>
    <property type="match status" value="1"/>
</dbReference>
<feature type="transmembrane region" description="Helical" evidence="11">
    <location>
        <begin position="105"/>
        <end position="124"/>
    </location>
</feature>
<reference evidence="12 13" key="1">
    <citation type="journal article" date="2015" name="Genome Biol. Evol.">
        <title>Characterization of Three Mycobacterium spp. with Potential Use in Bioremediation by Genome Sequencing and Comparative Genomics.</title>
        <authorList>
            <person name="Das S."/>
            <person name="Pettersson B.M."/>
            <person name="Behra P.R."/>
            <person name="Ramesh M."/>
            <person name="Dasgupta S."/>
            <person name="Bhattacharya A."/>
            <person name="Kirsebom L.A."/>
        </authorList>
    </citation>
    <scope>NUCLEOTIDE SEQUENCE [LARGE SCALE GENOMIC DNA]</scope>
    <source>
        <strain evidence="12 13">DSM 44219</strain>
    </source>
</reference>
<gene>
    <name evidence="12" type="primary">aqpZ2</name>
    <name evidence="12" type="ORF">MCHUDSM44219_04245</name>
</gene>
<dbReference type="InterPro" id="IPR022357">
    <property type="entry name" value="MIP_CS"/>
</dbReference>
<evidence type="ECO:0000256" key="7">
    <source>
        <dbReference type="ARBA" id="ARBA00022737"/>
    </source>
</evidence>
<feature type="transmembrane region" description="Helical" evidence="11">
    <location>
        <begin position="21"/>
        <end position="43"/>
    </location>
</feature>
<evidence type="ECO:0000256" key="10">
    <source>
        <dbReference type="RuleBase" id="RU000477"/>
    </source>
</evidence>
<dbReference type="InterPro" id="IPR000425">
    <property type="entry name" value="MIP"/>
</dbReference>
<dbReference type="Gene3D" id="1.20.1080.10">
    <property type="entry name" value="Glycerol uptake facilitator protein"/>
    <property type="match status" value="1"/>
</dbReference>
<protein>
    <submittedName>
        <fullName evidence="12">Aquaporin Z 2</fullName>
    </submittedName>
</protein>
<evidence type="ECO:0000256" key="8">
    <source>
        <dbReference type="ARBA" id="ARBA00022989"/>
    </source>
</evidence>
<dbReference type="InterPro" id="IPR023271">
    <property type="entry name" value="Aquaporin-like"/>
</dbReference>
<comment type="similarity">
    <text evidence="2 10">Belongs to the MIP/aquaporin (TC 1.A.8) family.</text>
</comment>
<feature type="transmembrane region" description="Helical" evidence="11">
    <location>
        <begin position="226"/>
        <end position="246"/>
    </location>
</feature>
<evidence type="ECO:0000256" key="6">
    <source>
        <dbReference type="ARBA" id="ARBA00022692"/>
    </source>
</evidence>
<evidence type="ECO:0000256" key="2">
    <source>
        <dbReference type="ARBA" id="ARBA00006175"/>
    </source>
</evidence>
<dbReference type="Pfam" id="PF00230">
    <property type="entry name" value="MIP"/>
    <property type="match status" value="1"/>
</dbReference>
<keyword evidence="6 10" id="KW-0812">Transmembrane</keyword>
<evidence type="ECO:0000256" key="5">
    <source>
        <dbReference type="ARBA" id="ARBA00022519"/>
    </source>
</evidence>
<evidence type="ECO:0000256" key="3">
    <source>
        <dbReference type="ARBA" id="ARBA00022448"/>
    </source>
</evidence>
<feature type="transmembrane region" description="Helical" evidence="11">
    <location>
        <begin position="149"/>
        <end position="169"/>
    </location>
</feature>
<keyword evidence="5" id="KW-0997">Cell inner membrane</keyword>
<dbReference type="PANTHER" id="PTHR19139">
    <property type="entry name" value="AQUAPORIN TRANSPORTER"/>
    <property type="match status" value="1"/>
</dbReference>
<dbReference type="PANTHER" id="PTHR19139:SF199">
    <property type="entry name" value="MIP17260P"/>
    <property type="match status" value="1"/>
</dbReference>
<keyword evidence="3 10" id="KW-0813">Transport</keyword>
<dbReference type="AlphaFoldDB" id="A0A0J6VUB6"/>
<dbReference type="InterPro" id="IPR034294">
    <property type="entry name" value="Aquaporin_transptr"/>
</dbReference>
<dbReference type="GO" id="GO:0015250">
    <property type="term" value="F:water channel activity"/>
    <property type="evidence" value="ECO:0007669"/>
    <property type="project" value="TreeGrafter"/>
</dbReference>
<sequence length="270" mass="27812">MDPTTERKGPTMRPPTMLHRLAAEFIGTFWLVFGGCGSAVFAAKFLSDDGVSLGIGFVGVSLAFGLTVLTGVYAFGTISGGHFNPAVTLGAALAKRVEWKALPGYWITQVVAGLAAGAAIYAIARGRAGFSATGNMAANGYGAHSPGGYSLVAVLIAEVLLTFVFLLVILGSTDDRAPKGFAGLSIGLTLTLIHLISIPISNTSVNPARSTGVAFFNADGAPAQLWVFWVAPLVGAAIAGVAYPYLFGTAEELAERPVRDDALPGGTPEH</sequence>
<keyword evidence="13" id="KW-1185">Reference proteome</keyword>
<dbReference type="CDD" id="cd00333">
    <property type="entry name" value="MIP"/>
    <property type="match status" value="1"/>
</dbReference>
<feature type="transmembrane region" description="Helical" evidence="11">
    <location>
        <begin position="55"/>
        <end position="75"/>
    </location>
</feature>
<comment type="subcellular location">
    <subcellularLocation>
        <location evidence="1">Cell membrane</location>
        <topology evidence="1">Multi-pass membrane protein</topology>
    </subcellularLocation>
</comment>
<dbReference type="PROSITE" id="PS00221">
    <property type="entry name" value="MIP"/>
    <property type="match status" value="1"/>
</dbReference>
<evidence type="ECO:0000256" key="11">
    <source>
        <dbReference type="SAM" id="Phobius"/>
    </source>
</evidence>
<evidence type="ECO:0000313" key="13">
    <source>
        <dbReference type="Proteomes" id="UP000036176"/>
    </source>
</evidence>
<dbReference type="FunFam" id="1.20.1080.10:FF:000007">
    <property type="entry name" value="Aquaporin Z"/>
    <property type="match status" value="1"/>
</dbReference>
<organism evidence="12 13">
    <name type="scientific">Mycolicibacterium chubuense</name>
    <name type="common">Mycobacterium chubuense</name>
    <dbReference type="NCBI Taxonomy" id="1800"/>
    <lineage>
        <taxon>Bacteria</taxon>
        <taxon>Bacillati</taxon>
        <taxon>Actinomycetota</taxon>
        <taxon>Actinomycetes</taxon>
        <taxon>Mycobacteriales</taxon>
        <taxon>Mycobacteriaceae</taxon>
        <taxon>Mycolicibacterium</taxon>
    </lineage>
</organism>
<evidence type="ECO:0000313" key="12">
    <source>
        <dbReference type="EMBL" id="KMO73068.1"/>
    </source>
</evidence>
<name>A0A0J6VUB6_MYCCU</name>
<evidence type="ECO:0000256" key="4">
    <source>
        <dbReference type="ARBA" id="ARBA00022475"/>
    </source>
</evidence>
<dbReference type="NCBIfam" id="TIGR00861">
    <property type="entry name" value="MIP"/>
    <property type="match status" value="1"/>
</dbReference>
<evidence type="ECO:0000256" key="9">
    <source>
        <dbReference type="ARBA" id="ARBA00023136"/>
    </source>
</evidence>
<keyword evidence="8 11" id="KW-1133">Transmembrane helix</keyword>
<dbReference type="SUPFAM" id="SSF81338">
    <property type="entry name" value="Aquaporin-like"/>
    <property type="match status" value="1"/>
</dbReference>
<accession>A0A0J6VUB6</accession>
<keyword evidence="9 11" id="KW-0472">Membrane</keyword>
<dbReference type="Proteomes" id="UP000036176">
    <property type="component" value="Unassembled WGS sequence"/>
</dbReference>
<dbReference type="PRINTS" id="PR00783">
    <property type="entry name" value="MINTRINSICP"/>
</dbReference>
<dbReference type="EMBL" id="JYNX01000060">
    <property type="protein sequence ID" value="KMO73068.1"/>
    <property type="molecule type" value="Genomic_DNA"/>
</dbReference>
<dbReference type="PATRIC" id="fig|1800.3.peg.4267"/>
<comment type="caution">
    <text evidence="12">The sequence shown here is derived from an EMBL/GenBank/DDBJ whole genome shotgun (WGS) entry which is preliminary data.</text>
</comment>
<feature type="transmembrane region" description="Helical" evidence="11">
    <location>
        <begin position="181"/>
        <end position="200"/>
    </location>
</feature>
<proteinExistence type="inferred from homology"/>